<feature type="binding site" evidence="4">
    <location>
        <position position="204"/>
    </location>
    <ligand>
        <name>Zn(2+)</name>
        <dbReference type="ChEBI" id="CHEBI:29105"/>
    </ligand>
</feature>
<keyword evidence="4" id="KW-0862">Zinc</keyword>
<dbReference type="PROSITE" id="PS50305">
    <property type="entry name" value="SIRTUIN"/>
    <property type="match status" value="1"/>
</dbReference>
<evidence type="ECO:0000313" key="6">
    <source>
        <dbReference type="EMBL" id="PWA03263.1"/>
    </source>
</evidence>
<dbReference type="AlphaFoldDB" id="A0A2U1JE69"/>
<protein>
    <recommendedName>
        <fullName evidence="5">Deacetylase sirtuin-type domain-containing protein</fullName>
    </recommendedName>
</protein>
<comment type="similarity">
    <text evidence="1">Belongs to the sirtuin family. Class I subfamily.</text>
</comment>
<feature type="binding site" evidence="4">
    <location>
        <position position="262"/>
    </location>
    <ligand>
        <name>Zn(2+)</name>
        <dbReference type="ChEBI" id="CHEBI:29105"/>
    </ligand>
</feature>
<comment type="caution">
    <text evidence="6">The sequence shown here is derived from an EMBL/GenBank/DDBJ whole genome shotgun (WGS) entry which is preliminary data.</text>
</comment>
<feature type="active site" description="Proton acceptor" evidence="4">
    <location>
        <position position="193"/>
    </location>
</feature>
<dbReference type="Proteomes" id="UP000245591">
    <property type="component" value="Unassembled WGS sequence"/>
</dbReference>
<evidence type="ECO:0000256" key="2">
    <source>
        <dbReference type="ARBA" id="ARBA00022679"/>
    </source>
</evidence>
<feature type="binding site" evidence="4">
    <location>
        <position position="201"/>
    </location>
    <ligand>
        <name>Zn(2+)</name>
        <dbReference type="ChEBI" id="CHEBI:29105"/>
    </ligand>
</feature>
<keyword evidence="4" id="KW-0479">Metal-binding</keyword>
<evidence type="ECO:0000256" key="3">
    <source>
        <dbReference type="ARBA" id="ARBA00023027"/>
    </source>
</evidence>
<gene>
    <name evidence="6" type="ORF">BB558_000578</name>
</gene>
<keyword evidence="2" id="KW-0808">Transferase</keyword>
<keyword evidence="7" id="KW-1185">Reference proteome</keyword>
<organism evidence="6 7">
    <name type="scientific">Smittium angustum</name>
    <dbReference type="NCBI Taxonomy" id="133377"/>
    <lineage>
        <taxon>Eukaryota</taxon>
        <taxon>Fungi</taxon>
        <taxon>Fungi incertae sedis</taxon>
        <taxon>Zoopagomycota</taxon>
        <taxon>Kickxellomycotina</taxon>
        <taxon>Harpellomycetes</taxon>
        <taxon>Harpellales</taxon>
        <taxon>Legeriomycetaceae</taxon>
        <taxon>Smittium</taxon>
    </lineage>
</organism>
<evidence type="ECO:0000313" key="7">
    <source>
        <dbReference type="Proteomes" id="UP000245591"/>
    </source>
</evidence>
<name>A0A2U1JE69_SMIAN</name>
<proteinExistence type="inferred from homology"/>
<dbReference type="InterPro" id="IPR026590">
    <property type="entry name" value="Ssirtuin_cat_dom"/>
</dbReference>
<feature type="binding site" evidence="4">
    <location>
        <position position="259"/>
    </location>
    <ligand>
        <name>Zn(2+)</name>
        <dbReference type="ChEBI" id="CHEBI:29105"/>
    </ligand>
</feature>
<dbReference type="InterPro" id="IPR029035">
    <property type="entry name" value="DHS-like_NAD/FAD-binding_dom"/>
</dbReference>
<dbReference type="PANTHER" id="PTHR11085">
    <property type="entry name" value="NAD-DEPENDENT PROTEIN DEACYLASE SIRTUIN-5, MITOCHONDRIAL-RELATED"/>
    <property type="match status" value="1"/>
</dbReference>
<accession>A0A2U1JE69</accession>
<dbReference type="Gene3D" id="3.40.50.1220">
    <property type="entry name" value="TPP-binding domain"/>
    <property type="match status" value="1"/>
</dbReference>
<evidence type="ECO:0000256" key="4">
    <source>
        <dbReference type="PROSITE-ProRule" id="PRU00236"/>
    </source>
</evidence>
<dbReference type="InterPro" id="IPR050134">
    <property type="entry name" value="NAD-dep_sirtuin_deacylases"/>
</dbReference>
<dbReference type="GO" id="GO:0070403">
    <property type="term" value="F:NAD+ binding"/>
    <property type="evidence" value="ECO:0007669"/>
    <property type="project" value="InterPro"/>
</dbReference>
<feature type="domain" description="Deacetylase sirtuin-type" evidence="5">
    <location>
        <begin position="24"/>
        <end position="402"/>
    </location>
</feature>
<dbReference type="SUPFAM" id="SSF52467">
    <property type="entry name" value="DHS-like NAD/FAD-binding domain"/>
    <property type="match status" value="1"/>
</dbReference>
<dbReference type="Gene3D" id="3.30.1600.10">
    <property type="entry name" value="SIR2/SIRT2 'Small Domain"/>
    <property type="match status" value="1"/>
</dbReference>
<reference evidence="6 7" key="1">
    <citation type="journal article" date="2018" name="MBio">
        <title>Comparative Genomics Reveals the Core Gene Toolbox for the Fungus-Insect Symbiosis.</title>
        <authorList>
            <person name="Wang Y."/>
            <person name="Stata M."/>
            <person name="Wang W."/>
            <person name="Stajich J.E."/>
            <person name="White M.M."/>
            <person name="Moncalvo J.M."/>
        </authorList>
    </citation>
    <scope>NUCLEOTIDE SEQUENCE [LARGE SCALE GENOMIC DNA]</scope>
    <source>
        <strain evidence="6 7">AUS-126-30</strain>
    </source>
</reference>
<sequence>MDTFTVCSSLPKTPTKTKKLSFSKSPVTQEIKYILQKITNSKRVVVITGAGISVASGIADFRSKDGIFSRIRTRYPGEFSSGKELFDASLAFSSTKKTAIFHEFMNELQNECANSKPTATHKLIAKLQDRQTLLRCYTQNIDGLESKSGLSVYNFFQNEQSNPQNCKNITSNETSMTKINKEYALSHKVVPLHGVLDTFLCTLCRSPFNQNIQVSTSKKRNPNNKKEILNTTSLQLRLQNLSIDQQSNTNPPLSFGSACPRCIKRSEIREEQGRRSLPIGILRPAVVLYNEPHLYSSELSQFITNDTKSTKNSGPDLILIMGTALTTPGCVHLVRQLANAAHKPKKNRGLVVIVNYTSVSHRVNLPLDLETTNNLNLGPIVDYELLGDVELFSKLVEKEWKTQTSIKQWAKVSKTSNNFINTLESKGQKRKMAKSTVPIENLQLDISFDTNKTRKEFGHEQIKKRKVIYQTNPKTKNTKTRSIINKNLRRSTRLKNVMPLIQISSS</sequence>
<dbReference type="GO" id="GO:0005634">
    <property type="term" value="C:nucleus"/>
    <property type="evidence" value="ECO:0007669"/>
    <property type="project" value="TreeGrafter"/>
</dbReference>
<dbReference type="InterPro" id="IPR003000">
    <property type="entry name" value="Sirtuin"/>
</dbReference>
<dbReference type="GO" id="GO:0046872">
    <property type="term" value="F:metal ion binding"/>
    <property type="evidence" value="ECO:0007669"/>
    <property type="project" value="UniProtKB-KW"/>
</dbReference>
<evidence type="ECO:0000259" key="5">
    <source>
        <dbReference type="PROSITE" id="PS50305"/>
    </source>
</evidence>
<keyword evidence="3" id="KW-0520">NAD</keyword>
<dbReference type="PANTHER" id="PTHR11085:SF8">
    <property type="entry name" value="NAD-DEPENDENT HISTONE DEACETYLASE HST3"/>
    <property type="match status" value="1"/>
</dbReference>
<evidence type="ECO:0000256" key="1">
    <source>
        <dbReference type="ARBA" id="ARBA00006924"/>
    </source>
</evidence>
<dbReference type="GO" id="GO:0017136">
    <property type="term" value="F:histone deacetylase activity, NAD-dependent"/>
    <property type="evidence" value="ECO:0007669"/>
    <property type="project" value="TreeGrafter"/>
</dbReference>
<dbReference type="EMBL" id="MBFU01000024">
    <property type="protein sequence ID" value="PWA03263.1"/>
    <property type="molecule type" value="Genomic_DNA"/>
</dbReference>
<dbReference type="Pfam" id="PF02146">
    <property type="entry name" value="SIR2"/>
    <property type="match status" value="1"/>
</dbReference>
<dbReference type="InterPro" id="IPR026591">
    <property type="entry name" value="Sirtuin_cat_small_dom_sf"/>
</dbReference>